<gene>
    <name evidence="1" type="ORF">CLV72_107217</name>
</gene>
<evidence type="ECO:0000313" key="1">
    <source>
        <dbReference type="EMBL" id="PRX96694.1"/>
    </source>
</evidence>
<comment type="caution">
    <text evidence="1">The sequence shown here is derived from an EMBL/GenBank/DDBJ whole genome shotgun (WGS) entry which is preliminary data.</text>
</comment>
<dbReference type="RefSeq" id="WP_106250094.1">
    <property type="nucleotide sequence ID" value="NZ_PVZC01000007.1"/>
</dbReference>
<dbReference type="Proteomes" id="UP000237846">
    <property type="component" value="Unassembled WGS sequence"/>
</dbReference>
<dbReference type="OrthoDB" id="8065844at2"/>
<organism evidence="1 2">
    <name type="scientific">Allonocardiopsis opalescens</name>
    <dbReference type="NCBI Taxonomy" id="1144618"/>
    <lineage>
        <taxon>Bacteria</taxon>
        <taxon>Bacillati</taxon>
        <taxon>Actinomycetota</taxon>
        <taxon>Actinomycetes</taxon>
        <taxon>Streptosporangiales</taxon>
        <taxon>Allonocardiopsis</taxon>
    </lineage>
</organism>
<dbReference type="AlphaFoldDB" id="A0A2T0PYT6"/>
<accession>A0A2T0PYT6</accession>
<name>A0A2T0PYT6_9ACTN</name>
<dbReference type="EMBL" id="PVZC01000007">
    <property type="protein sequence ID" value="PRX96694.1"/>
    <property type="molecule type" value="Genomic_DNA"/>
</dbReference>
<sequence>MIEIPYLGSGPYCYSNSLAMMMGAQAPPAGVIETLTGSPFGMQLLGGGLPFFDPFGWTPEIGVDDALAALGWTAERTSGGDAATAVARLSAELAHGPVMVGPVEMGRLRYQPGMAGPIGADHYLIALGVDDERVLLHDPQGYPYATLPLGEFAEAWRAETVDYAEPYTMRTGFTRSAPTDAAAALAAAVPRAAAWLGGETGHPAPPGTLANGDAAPALAALLESGCGEAAREHLVHFAVRVGTRRLADAAACMRGAGRPEAAAVLTAQARLTGSLQYALAVGDDRAAARALRSLAPTYAELRAELLR</sequence>
<protein>
    <recommendedName>
        <fullName evidence="3">Butirosin biosynthesis protein H-like</fullName>
    </recommendedName>
</protein>
<evidence type="ECO:0000313" key="2">
    <source>
        <dbReference type="Proteomes" id="UP000237846"/>
    </source>
</evidence>
<reference evidence="1 2" key="1">
    <citation type="submission" date="2018-03" db="EMBL/GenBank/DDBJ databases">
        <title>Genomic Encyclopedia of Archaeal and Bacterial Type Strains, Phase II (KMG-II): from individual species to whole genera.</title>
        <authorList>
            <person name="Goeker M."/>
        </authorList>
    </citation>
    <scope>NUCLEOTIDE SEQUENCE [LARGE SCALE GENOMIC DNA]</scope>
    <source>
        <strain evidence="1 2">DSM 45601</strain>
    </source>
</reference>
<evidence type="ECO:0008006" key="3">
    <source>
        <dbReference type="Google" id="ProtNLM"/>
    </source>
</evidence>
<keyword evidence="2" id="KW-1185">Reference proteome</keyword>
<proteinExistence type="predicted"/>